<accession>Q552R7</accession>
<dbReference type="Proteomes" id="UP000002195">
    <property type="component" value="Unassembled WGS sequence"/>
</dbReference>
<name>Q552R7_DICDI</name>
<keyword evidence="3" id="KW-1185">Reference proteome</keyword>
<dbReference type="KEGG" id="ddi:DDB_G0275709"/>
<evidence type="ECO:0000256" key="1">
    <source>
        <dbReference type="SAM" id="Phobius"/>
    </source>
</evidence>
<keyword evidence="1" id="KW-0472">Membrane</keyword>
<comment type="caution">
    <text evidence="2">The sequence shown here is derived from an EMBL/GenBank/DDBJ whole genome shotgun (WGS) entry which is preliminary data.</text>
</comment>
<dbReference type="GeneID" id="8620201"/>
<dbReference type="EMBL" id="AAFI02000013">
    <property type="protein sequence ID" value="EAL69605.1"/>
    <property type="molecule type" value="Genomic_DNA"/>
</dbReference>
<dbReference type="AlphaFoldDB" id="Q552R7"/>
<feature type="transmembrane region" description="Helical" evidence="1">
    <location>
        <begin position="108"/>
        <end position="133"/>
    </location>
</feature>
<dbReference type="FunCoup" id="Q552R7">
    <property type="interactions" value="877"/>
</dbReference>
<gene>
    <name evidence="2" type="ORF">DDB_G0275709</name>
</gene>
<dbReference type="VEuPathDB" id="AmoebaDB:DDB_G0275709"/>
<protein>
    <recommendedName>
        <fullName evidence="4">Transmembrane protein</fullName>
    </recommendedName>
</protein>
<dbReference type="RefSeq" id="XP_643614.1">
    <property type="nucleotide sequence ID" value="XM_638522.1"/>
</dbReference>
<proteinExistence type="predicted"/>
<dbReference type="InParanoid" id="Q552R7"/>
<organism evidence="2 3">
    <name type="scientific">Dictyostelium discoideum</name>
    <name type="common">Social amoeba</name>
    <dbReference type="NCBI Taxonomy" id="44689"/>
    <lineage>
        <taxon>Eukaryota</taxon>
        <taxon>Amoebozoa</taxon>
        <taxon>Evosea</taxon>
        <taxon>Eumycetozoa</taxon>
        <taxon>Dictyostelia</taxon>
        <taxon>Dictyosteliales</taxon>
        <taxon>Dictyosteliaceae</taxon>
        <taxon>Dictyostelium</taxon>
    </lineage>
</organism>
<feature type="transmembrane region" description="Helical" evidence="1">
    <location>
        <begin position="82"/>
        <end position="102"/>
    </location>
</feature>
<evidence type="ECO:0000313" key="3">
    <source>
        <dbReference type="Proteomes" id="UP000002195"/>
    </source>
</evidence>
<keyword evidence="1" id="KW-1133">Transmembrane helix</keyword>
<dbReference type="HOGENOM" id="CLU_1024607_0_0_1"/>
<evidence type="ECO:0008006" key="4">
    <source>
        <dbReference type="Google" id="ProtNLM"/>
    </source>
</evidence>
<keyword evidence="1" id="KW-0812">Transmembrane</keyword>
<sequence>MLKIITKSNKFFFVIKIIFFFECIDLKFPTCCCENCKLEEGSHSDRIIIPTQLPNELEGYLTFDQYKLLATECRNILNRSDMAYKIGIGSVLLGTLLSLIFIWVRKSIIGLILLSATIVTIISIGIIASYLIIKLTQSLLDKKTNQFNIDFNSTSKGFRIEKNTKQYSSSLNEDNETEDSKLTFIYIIYNIEKQDVQPQTVIEFKTDEINEMITHKFQIENNDDSVNNNINEKNDFIINIPKDGNCDGIILLTNNGLKQSRGLDKISLIKQH</sequence>
<dbReference type="PaxDb" id="44689-DDB0202440"/>
<reference evidence="2 3" key="1">
    <citation type="journal article" date="2005" name="Nature">
        <title>The genome of the social amoeba Dictyostelium discoideum.</title>
        <authorList>
            <consortium name="The Dictyostelium discoideum Sequencing Consortium"/>
            <person name="Eichinger L."/>
            <person name="Pachebat J.A."/>
            <person name="Glockner G."/>
            <person name="Rajandream M.A."/>
            <person name="Sucgang R."/>
            <person name="Berriman M."/>
            <person name="Song J."/>
            <person name="Olsen R."/>
            <person name="Szafranski K."/>
            <person name="Xu Q."/>
            <person name="Tunggal B."/>
            <person name="Kummerfeld S."/>
            <person name="Madera M."/>
            <person name="Konfortov B.A."/>
            <person name="Rivero F."/>
            <person name="Bankier A.T."/>
            <person name="Lehmann R."/>
            <person name="Hamlin N."/>
            <person name="Davies R."/>
            <person name="Gaudet P."/>
            <person name="Fey P."/>
            <person name="Pilcher K."/>
            <person name="Chen G."/>
            <person name="Saunders D."/>
            <person name="Sodergren E."/>
            <person name="Davis P."/>
            <person name="Kerhornou A."/>
            <person name="Nie X."/>
            <person name="Hall N."/>
            <person name="Anjard C."/>
            <person name="Hemphill L."/>
            <person name="Bason N."/>
            <person name="Farbrother P."/>
            <person name="Desany B."/>
            <person name="Just E."/>
            <person name="Morio T."/>
            <person name="Rost R."/>
            <person name="Churcher C."/>
            <person name="Cooper J."/>
            <person name="Haydock S."/>
            <person name="van Driessche N."/>
            <person name="Cronin A."/>
            <person name="Goodhead I."/>
            <person name="Muzny D."/>
            <person name="Mourier T."/>
            <person name="Pain A."/>
            <person name="Lu M."/>
            <person name="Harper D."/>
            <person name="Lindsay R."/>
            <person name="Hauser H."/>
            <person name="James K."/>
            <person name="Quiles M."/>
            <person name="Madan Babu M."/>
            <person name="Saito T."/>
            <person name="Buchrieser C."/>
            <person name="Wardroper A."/>
            <person name="Felder M."/>
            <person name="Thangavelu M."/>
            <person name="Johnson D."/>
            <person name="Knights A."/>
            <person name="Loulseged H."/>
            <person name="Mungall K."/>
            <person name="Oliver K."/>
            <person name="Price C."/>
            <person name="Quail M.A."/>
            <person name="Urushihara H."/>
            <person name="Hernandez J."/>
            <person name="Rabbinowitsch E."/>
            <person name="Steffen D."/>
            <person name="Sanders M."/>
            <person name="Ma J."/>
            <person name="Kohara Y."/>
            <person name="Sharp S."/>
            <person name="Simmonds M."/>
            <person name="Spiegler S."/>
            <person name="Tivey A."/>
            <person name="Sugano S."/>
            <person name="White B."/>
            <person name="Walker D."/>
            <person name="Woodward J."/>
            <person name="Winckler T."/>
            <person name="Tanaka Y."/>
            <person name="Shaulsky G."/>
            <person name="Schleicher M."/>
            <person name="Weinstock G."/>
            <person name="Rosenthal A."/>
            <person name="Cox E.C."/>
            <person name="Chisholm R.L."/>
            <person name="Gibbs R."/>
            <person name="Loomis W.F."/>
            <person name="Platzer M."/>
            <person name="Kay R.R."/>
            <person name="Williams J."/>
            <person name="Dear P.H."/>
            <person name="Noegel A.A."/>
            <person name="Barrell B."/>
            <person name="Kuspa A."/>
        </authorList>
    </citation>
    <scope>NUCLEOTIDE SEQUENCE [LARGE SCALE GENOMIC DNA]</scope>
    <source>
        <strain evidence="2 3">AX4</strain>
    </source>
</reference>
<evidence type="ECO:0000313" key="2">
    <source>
        <dbReference type="EMBL" id="EAL69605.1"/>
    </source>
</evidence>